<gene>
    <name evidence="2" type="ordered locus">Alfi_2197</name>
</gene>
<evidence type="ECO:0000256" key="1">
    <source>
        <dbReference type="SAM" id="MobiDB-lite"/>
    </source>
</evidence>
<name>I3YNB3_ALIFI</name>
<feature type="compositionally biased region" description="Polar residues" evidence="1">
    <location>
        <begin position="354"/>
        <end position="363"/>
    </location>
</feature>
<dbReference type="InterPro" id="IPR046110">
    <property type="entry name" value="DUF6047"/>
</dbReference>
<dbReference type="PATRIC" id="fig|679935.3.peg.2115"/>
<accession>I3YNB3</accession>
<proteinExistence type="predicted"/>
<evidence type="ECO:0000313" key="3">
    <source>
        <dbReference type="Proteomes" id="UP000006052"/>
    </source>
</evidence>
<dbReference type="Proteomes" id="UP000006052">
    <property type="component" value="Chromosome"/>
</dbReference>
<reference evidence="3" key="1">
    <citation type="journal article" date="2013" name="Stand. Genomic Sci.">
        <title>Complete genome sequence of the bile-resistant pigment-producing anaerobe Alistipes finegoldii type strain (AHN2437(T)).</title>
        <authorList>
            <person name="Mavromatis K."/>
            <person name="Stackebrandt E."/>
            <person name="Munk C."/>
            <person name="Lapidus A."/>
            <person name="Nolan M."/>
            <person name="Lucas S."/>
            <person name="Hammon N."/>
            <person name="Deshpande S."/>
            <person name="Cheng J.F."/>
            <person name="Tapia R."/>
            <person name="Goodwin L.A."/>
            <person name="Pitluck S."/>
            <person name="Liolios K."/>
            <person name="Pagani I."/>
            <person name="Ivanova N."/>
            <person name="Mikhailova N."/>
            <person name="Huntemann M."/>
            <person name="Pati A."/>
            <person name="Chen A."/>
            <person name="Palaniappan K."/>
            <person name="Land M."/>
            <person name="Hauser L."/>
            <person name="Rohde M."/>
            <person name="Gronow S."/>
            <person name="Goker M."/>
            <person name="Detter J.C."/>
            <person name="Bristow J."/>
            <person name="Eisen J.A."/>
            <person name="Markowitz V."/>
            <person name="Hugenholtz P."/>
            <person name="Kyrpides N.C."/>
            <person name="Klenk H.P."/>
            <person name="Woyke T."/>
        </authorList>
    </citation>
    <scope>NUCLEOTIDE SEQUENCE</scope>
    <source>
        <strain evidence="3">DSM 17242 / JCM 16770 / AHN 2437 / CCUG 46020 / CIP 107999</strain>
    </source>
</reference>
<dbReference type="HOGENOM" id="CLU_764272_0_0_10"/>
<dbReference type="STRING" id="679935.Alfi_2197"/>
<dbReference type="KEGG" id="afd:Alfi_2197"/>
<dbReference type="Pfam" id="PF19513">
    <property type="entry name" value="DUF6047"/>
    <property type="match status" value="1"/>
</dbReference>
<organism evidence="2 3">
    <name type="scientific">Alistipes finegoldii (strain DSM 17242 / JCM 16770 / CCUG 46020 / CIP 107999 / KCTC 15236 / AHN 2437)</name>
    <dbReference type="NCBI Taxonomy" id="679935"/>
    <lineage>
        <taxon>Bacteria</taxon>
        <taxon>Pseudomonadati</taxon>
        <taxon>Bacteroidota</taxon>
        <taxon>Bacteroidia</taxon>
        <taxon>Bacteroidales</taxon>
        <taxon>Rikenellaceae</taxon>
        <taxon>Alistipes</taxon>
    </lineage>
</organism>
<dbReference type="EMBL" id="CP003274">
    <property type="protein sequence ID" value="AFL78481.1"/>
    <property type="molecule type" value="Genomic_DNA"/>
</dbReference>
<protein>
    <submittedName>
        <fullName evidence="2">Uncharacterized protein</fullName>
    </submittedName>
</protein>
<dbReference type="GeneID" id="79838259"/>
<dbReference type="RefSeq" id="WP_014775827.1">
    <property type="nucleotide sequence ID" value="NC_018011.1"/>
</dbReference>
<evidence type="ECO:0000313" key="2">
    <source>
        <dbReference type="EMBL" id="AFL78481.1"/>
    </source>
</evidence>
<dbReference type="AlphaFoldDB" id="I3YNB3"/>
<sequence>MNSPKEQDCVLLTLTKDNKIERVRHCTHSDDKLRDYFDAIIAKFKNDFYAMKDIWVLKMVFTDKSRIPDIAIMDQYETLQKLLRNPQLYGIKEHKAFLVHDLDFCSLHGFDPLSYEGAHEKIAKRIGVYAYTDDFRAIRTDRGVHVFTSDETGDHAIENCLSYYEGHFFSTKRGTDRFDLITVRPIDQIPQGILNPFADTVDWNTAPLDLPDDFFCKGVTMLELTEKKIDMLPTVSNYWSFSHENEISDISSSTDVYDYCCLIGICEGDIQRPDMIEGEWYESFSLENRFDDLLEELDDCDDNIERENVSSRIKKLAAKILTEEFADFRYCREPEKIEEQLQQIQTPETEDFQENSNKPKMKI</sequence>
<feature type="region of interest" description="Disordered" evidence="1">
    <location>
        <begin position="339"/>
        <end position="363"/>
    </location>
</feature>